<dbReference type="RefSeq" id="WP_091651336.1">
    <property type="nucleotide sequence ID" value="NZ_FNHQ01000021.1"/>
</dbReference>
<keyword evidence="1" id="KW-0808">Transferase</keyword>
<keyword evidence="4" id="KW-0689">Ribosomal protein</keyword>
<organism evidence="4 5">
    <name type="scientific">Megasphaera paucivorans</name>
    <dbReference type="NCBI Taxonomy" id="349095"/>
    <lineage>
        <taxon>Bacteria</taxon>
        <taxon>Bacillati</taxon>
        <taxon>Bacillota</taxon>
        <taxon>Negativicutes</taxon>
        <taxon>Veillonellales</taxon>
        <taxon>Veillonellaceae</taxon>
        <taxon>Megasphaera</taxon>
    </lineage>
</organism>
<evidence type="ECO:0000313" key="4">
    <source>
        <dbReference type="EMBL" id="SDN04610.1"/>
    </source>
</evidence>
<reference evidence="4 5" key="1">
    <citation type="submission" date="2016-10" db="EMBL/GenBank/DDBJ databases">
        <authorList>
            <person name="de Groot N.N."/>
        </authorList>
    </citation>
    <scope>NUCLEOTIDE SEQUENCE [LARGE SCALE GENOMIC DNA]</scope>
    <source>
        <strain evidence="4 5">DSM 16981</strain>
    </source>
</reference>
<dbReference type="Proteomes" id="UP000199309">
    <property type="component" value="Unassembled WGS sequence"/>
</dbReference>
<name>A0A1G9Y6E7_9FIRM</name>
<dbReference type="STRING" id="349095.SAMN05660299_02001"/>
<dbReference type="InterPro" id="IPR016181">
    <property type="entry name" value="Acyl_CoA_acyltransferase"/>
</dbReference>
<keyword evidence="2" id="KW-0012">Acyltransferase</keyword>
<dbReference type="GO" id="GO:0005840">
    <property type="term" value="C:ribosome"/>
    <property type="evidence" value="ECO:0007669"/>
    <property type="project" value="UniProtKB-KW"/>
</dbReference>
<dbReference type="PROSITE" id="PS51186">
    <property type="entry name" value="GNAT"/>
    <property type="match status" value="1"/>
</dbReference>
<gene>
    <name evidence="4" type="ORF">SAMN05660299_02001</name>
</gene>
<dbReference type="CDD" id="cd04301">
    <property type="entry name" value="NAT_SF"/>
    <property type="match status" value="1"/>
</dbReference>
<dbReference type="AlphaFoldDB" id="A0A1G9Y6E7"/>
<dbReference type="EMBL" id="FNHQ01000021">
    <property type="protein sequence ID" value="SDN04610.1"/>
    <property type="molecule type" value="Genomic_DNA"/>
</dbReference>
<sequence length="171" mass="19674">MELRLAASDDLSKIQAMYRNIIRNMNENTISIWDEVYPCEFFKNDIEQNRLYVLEEHDEICSAFALCDSNSGAGDVRWKNNDSTAVYIERLGVHVDYLGNGIGSMLLHQAVELAKQKGADYVRLFVADINKPAIHLYVKNKFEIADGIYEERIDDNLILHELGFEIKISRE</sequence>
<dbReference type="InterPro" id="IPR051556">
    <property type="entry name" value="N-term/lysine_N-AcTrnsfr"/>
</dbReference>
<dbReference type="OrthoDB" id="9796381at2"/>
<evidence type="ECO:0000313" key="5">
    <source>
        <dbReference type="Proteomes" id="UP000199309"/>
    </source>
</evidence>
<proteinExistence type="predicted"/>
<dbReference type="PANTHER" id="PTHR42919:SF8">
    <property type="entry name" value="N-ALPHA-ACETYLTRANSFERASE 50"/>
    <property type="match status" value="1"/>
</dbReference>
<protein>
    <submittedName>
        <fullName evidence="4">Ribosomal protein S18 acetylase RimI</fullName>
    </submittedName>
</protein>
<keyword evidence="5" id="KW-1185">Reference proteome</keyword>
<keyword evidence="4" id="KW-0687">Ribonucleoprotein</keyword>
<dbReference type="Pfam" id="PF00583">
    <property type="entry name" value="Acetyltransf_1"/>
    <property type="match status" value="1"/>
</dbReference>
<dbReference type="InterPro" id="IPR000182">
    <property type="entry name" value="GNAT_dom"/>
</dbReference>
<dbReference type="GO" id="GO:0016747">
    <property type="term" value="F:acyltransferase activity, transferring groups other than amino-acyl groups"/>
    <property type="evidence" value="ECO:0007669"/>
    <property type="project" value="InterPro"/>
</dbReference>
<dbReference type="Gene3D" id="3.40.630.30">
    <property type="match status" value="1"/>
</dbReference>
<evidence type="ECO:0000256" key="1">
    <source>
        <dbReference type="ARBA" id="ARBA00022679"/>
    </source>
</evidence>
<dbReference type="PANTHER" id="PTHR42919">
    <property type="entry name" value="N-ALPHA-ACETYLTRANSFERASE"/>
    <property type="match status" value="1"/>
</dbReference>
<feature type="domain" description="N-acetyltransferase" evidence="3">
    <location>
        <begin position="1"/>
        <end position="171"/>
    </location>
</feature>
<dbReference type="SUPFAM" id="SSF55729">
    <property type="entry name" value="Acyl-CoA N-acyltransferases (Nat)"/>
    <property type="match status" value="1"/>
</dbReference>
<evidence type="ECO:0000256" key="2">
    <source>
        <dbReference type="ARBA" id="ARBA00023315"/>
    </source>
</evidence>
<evidence type="ECO:0000259" key="3">
    <source>
        <dbReference type="PROSITE" id="PS51186"/>
    </source>
</evidence>
<accession>A0A1G9Y6E7</accession>